<dbReference type="Proteomes" id="UP001596353">
    <property type="component" value="Unassembled WGS sequence"/>
</dbReference>
<reference evidence="2" key="1">
    <citation type="journal article" date="2019" name="Int. J. Syst. Evol. Microbiol.">
        <title>The Global Catalogue of Microorganisms (GCM) 10K type strain sequencing project: providing services to taxonomists for standard genome sequencing and annotation.</title>
        <authorList>
            <consortium name="The Broad Institute Genomics Platform"/>
            <consortium name="The Broad Institute Genome Sequencing Center for Infectious Disease"/>
            <person name="Wu L."/>
            <person name="Ma J."/>
        </authorList>
    </citation>
    <scope>NUCLEOTIDE SEQUENCE [LARGE SCALE GENOMIC DNA]</scope>
    <source>
        <strain evidence="2">CCUG 66188</strain>
    </source>
</reference>
<gene>
    <name evidence="1" type="ORF">ACFQFQ_03590</name>
</gene>
<sequence length="383" mass="41175">MTFAALQKSARARHLSILGGFHPDAGDDVPQACRTILLLGPDEPAFWPAYQDSPEAMDGAPDPMDRWSRRVIGAWAETLGAQALYPFGGPPFLPFYSWALRSGRVHAAPVQFLVHDTAGLMVSFRGALALQAHIDLPDSPPSPCQTCAATPCVTACPVAALTPRATTYRRARHIWIRRPDRTVSPGAAGCAGPAQSLSVLAACLRNPNITCANSKGPDMKRLILMRHAKSDWSGEALIDHDRTLNDRGRANARALGDWLRDQGIVPDEVLCSSAVRTQETLAGLNLPGGIKTRITRKLYLASLDQILSLLQRATGNSVLVLGHNPGIGMCADEILATAPDHPQFIGFPTGATLVADFDQDMWSLVGWGKGHPAAFVVPRDLSH</sequence>
<proteinExistence type="predicted"/>
<dbReference type="CDD" id="cd07067">
    <property type="entry name" value="HP_PGM_like"/>
    <property type="match status" value="1"/>
</dbReference>
<name>A0ABW2AZS4_9RHOB</name>
<evidence type="ECO:0000313" key="1">
    <source>
        <dbReference type="EMBL" id="MFC6758797.1"/>
    </source>
</evidence>
<dbReference type="SUPFAM" id="SSF53254">
    <property type="entry name" value="Phosphoglycerate mutase-like"/>
    <property type="match status" value="1"/>
</dbReference>
<dbReference type="Pfam" id="PF00300">
    <property type="entry name" value="His_Phos_1"/>
    <property type="match status" value="1"/>
</dbReference>
<keyword evidence="2" id="KW-1185">Reference proteome</keyword>
<organism evidence="1 2">
    <name type="scientific">Sulfitobacter porphyrae</name>
    <dbReference type="NCBI Taxonomy" id="1246864"/>
    <lineage>
        <taxon>Bacteria</taxon>
        <taxon>Pseudomonadati</taxon>
        <taxon>Pseudomonadota</taxon>
        <taxon>Alphaproteobacteria</taxon>
        <taxon>Rhodobacterales</taxon>
        <taxon>Roseobacteraceae</taxon>
        <taxon>Sulfitobacter</taxon>
    </lineage>
</organism>
<comment type="caution">
    <text evidence="1">The sequence shown here is derived from an EMBL/GenBank/DDBJ whole genome shotgun (WGS) entry which is preliminary data.</text>
</comment>
<dbReference type="SMART" id="SM00855">
    <property type="entry name" value="PGAM"/>
    <property type="match status" value="1"/>
</dbReference>
<dbReference type="InterPro" id="IPR029033">
    <property type="entry name" value="His_PPase_superfam"/>
</dbReference>
<dbReference type="PANTHER" id="PTHR47623">
    <property type="entry name" value="OS09G0287300 PROTEIN"/>
    <property type="match status" value="1"/>
</dbReference>
<dbReference type="PANTHER" id="PTHR47623:SF1">
    <property type="entry name" value="OS09G0287300 PROTEIN"/>
    <property type="match status" value="1"/>
</dbReference>
<evidence type="ECO:0000313" key="2">
    <source>
        <dbReference type="Proteomes" id="UP001596353"/>
    </source>
</evidence>
<protein>
    <submittedName>
        <fullName evidence="1">Histidine phosphatase family protein</fullName>
    </submittedName>
</protein>
<dbReference type="InterPro" id="IPR013078">
    <property type="entry name" value="His_Pase_superF_clade-1"/>
</dbReference>
<dbReference type="EMBL" id="JBHSWG010000001">
    <property type="protein sequence ID" value="MFC6758797.1"/>
    <property type="molecule type" value="Genomic_DNA"/>
</dbReference>
<accession>A0ABW2AZS4</accession>
<dbReference type="SUPFAM" id="SSF46548">
    <property type="entry name" value="alpha-helical ferredoxin"/>
    <property type="match status" value="1"/>
</dbReference>
<dbReference type="Gene3D" id="3.40.50.1240">
    <property type="entry name" value="Phosphoglycerate mutase-like"/>
    <property type="match status" value="1"/>
</dbReference>